<dbReference type="InterPro" id="IPR009060">
    <property type="entry name" value="UBA-like_sf"/>
</dbReference>
<feature type="domain" description="Ubiquitin-like" evidence="3">
    <location>
        <begin position="2"/>
        <end position="77"/>
    </location>
</feature>
<evidence type="ECO:0000259" key="3">
    <source>
        <dbReference type="PROSITE" id="PS50053"/>
    </source>
</evidence>
<dbReference type="EMBL" id="MLAK01000614">
    <property type="protein sequence ID" value="OHT10374.1"/>
    <property type="molecule type" value="Genomic_DNA"/>
</dbReference>
<dbReference type="InterPro" id="IPR000626">
    <property type="entry name" value="Ubiquitin-like_dom"/>
</dbReference>
<dbReference type="GO" id="GO:0005829">
    <property type="term" value="C:cytosol"/>
    <property type="evidence" value="ECO:0007669"/>
    <property type="project" value="TreeGrafter"/>
</dbReference>
<dbReference type="GO" id="GO:0006511">
    <property type="term" value="P:ubiquitin-dependent protein catabolic process"/>
    <property type="evidence" value="ECO:0007669"/>
    <property type="project" value="TreeGrafter"/>
</dbReference>
<protein>
    <recommendedName>
        <fullName evidence="6">UBA domain-containing protein</fullName>
    </recommendedName>
</protein>
<evidence type="ECO:0000313" key="5">
    <source>
        <dbReference type="Proteomes" id="UP000179807"/>
    </source>
</evidence>
<dbReference type="RefSeq" id="XP_068363510.1">
    <property type="nucleotide sequence ID" value="XM_068501392.1"/>
</dbReference>
<evidence type="ECO:0000259" key="2">
    <source>
        <dbReference type="PROSITE" id="PS50030"/>
    </source>
</evidence>
<sequence>MLHVRVKDINGLICDTDIMAHSTISELKVVIANVSQKPLDCLILIHKGVILDDDRTFLSYDFSGDTILYVSYRKTALKINDTQKIADPNSINNQIQKTQKGSRTPLMSNQSPIRNGFIKIIENNPQLYIDIFLSNPAFKEIIKKNPQVQHILNDPEFIRNHFKALSNSENESQTALSLDRMLTNIESKPGGYHALIKNYEEFANPMQEGALSRSPLFHEKTVIEEEPSEKPSEDPLPSHPFNTFDILSPFFSINPLDKPHQNSIGHRKGQNSPLSPSFLNSQSNILNTLQIPGINSIPPPLHQNSKSLSNSPHNSPIPKSPFFPFNSIKSPQKEKIPKEAQELILQGIQQCIENGLDVMEMPGMEQLNFLLDENKNESKKDALKSELKEKFKTQLKEMSRMGFIDEEKNIEALSASDGKVGQAIDYLLSH</sequence>
<accession>A0A1J4KKZ9</accession>
<organism evidence="4 5">
    <name type="scientific">Tritrichomonas foetus</name>
    <dbReference type="NCBI Taxonomy" id="1144522"/>
    <lineage>
        <taxon>Eukaryota</taxon>
        <taxon>Metamonada</taxon>
        <taxon>Parabasalia</taxon>
        <taxon>Tritrichomonadida</taxon>
        <taxon>Tritrichomonadidae</taxon>
        <taxon>Tritrichomonas</taxon>
    </lineage>
</organism>
<evidence type="ECO:0000313" key="4">
    <source>
        <dbReference type="EMBL" id="OHT10374.1"/>
    </source>
</evidence>
<feature type="region of interest" description="Disordered" evidence="1">
    <location>
        <begin position="257"/>
        <end position="279"/>
    </location>
</feature>
<dbReference type="Pfam" id="PF23195">
    <property type="entry name" value="UBQLN1"/>
    <property type="match status" value="1"/>
</dbReference>
<dbReference type="InterPro" id="IPR015940">
    <property type="entry name" value="UBA"/>
</dbReference>
<name>A0A1J4KKZ9_9EUKA</name>
<dbReference type="GO" id="GO:0031593">
    <property type="term" value="F:polyubiquitin modification-dependent protein binding"/>
    <property type="evidence" value="ECO:0007669"/>
    <property type="project" value="TreeGrafter"/>
</dbReference>
<feature type="compositionally biased region" description="Polar residues" evidence="1">
    <location>
        <begin position="270"/>
        <end position="279"/>
    </location>
</feature>
<dbReference type="VEuPathDB" id="TrichDB:TRFO_20430"/>
<dbReference type="SMART" id="SM00165">
    <property type="entry name" value="UBA"/>
    <property type="match status" value="1"/>
</dbReference>
<feature type="compositionally biased region" description="Polar residues" evidence="1">
    <location>
        <begin position="302"/>
        <end position="314"/>
    </location>
</feature>
<dbReference type="Gene3D" id="3.10.20.90">
    <property type="entry name" value="Phosphatidylinositol 3-kinase Catalytic Subunit, Chain A, domain 1"/>
    <property type="match status" value="1"/>
</dbReference>
<keyword evidence="5" id="KW-1185">Reference proteome</keyword>
<evidence type="ECO:0000256" key="1">
    <source>
        <dbReference type="SAM" id="MobiDB-lite"/>
    </source>
</evidence>
<gene>
    <name evidence="4" type="ORF">TRFO_20430</name>
</gene>
<dbReference type="GeneID" id="94836096"/>
<dbReference type="Pfam" id="PF00240">
    <property type="entry name" value="ubiquitin"/>
    <property type="match status" value="1"/>
</dbReference>
<comment type="caution">
    <text evidence="4">The sequence shown here is derived from an EMBL/GenBank/DDBJ whole genome shotgun (WGS) entry which is preliminary data.</text>
</comment>
<dbReference type="InterPro" id="IPR015496">
    <property type="entry name" value="Ubiquilin"/>
</dbReference>
<dbReference type="AlphaFoldDB" id="A0A1J4KKZ9"/>
<feature type="domain" description="UBA" evidence="2">
    <location>
        <begin position="386"/>
        <end position="430"/>
    </location>
</feature>
<dbReference type="Proteomes" id="UP000179807">
    <property type="component" value="Unassembled WGS sequence"/>
</dbReference>
<dbReference type="SUPFAM" id="SSF54236">
    <property type="entry name" value="Ubiquitin-like"/>
    <property type="match status" value="1"/>
</dbReference>
<proteinExistence type="predicted"/>
<feature type="region of interest" description="Disordered" evidence="1">
    <location>
        <begin position="296"/>
        <end position="329"/>
    </location>
</feature>
<dbReference type="OrthoDB" id="267397at2759"/>
<dbReference type="Gene3D" id="1.10.260.100">
    <property type="match status" value="1"/>
</dbReference>
<dbReference type="InterPro" id="IPR029071">
    <property type="entry name" value="Ubiquitin-like_domsf"/>
</dbReference>
<dbReference type="PROSITE" id="PS50053">
    <property type="entry name" value="UBIQUITIN_2"/>
    <property type="match status" value="1"/>
</dbReference>
<evidence type="ECO:0008006" key="6">
    <source>
        <dbReference type="Google" id="ProtNLM"/>
    </source>
</evidence>
<dbReference type="PANTHER" id="PTHR10677">
    <property type="entry name" value="UBIQUILIN"/>
    <property type="match status" value="1"/>
</dbReference>
<dbReference type="PROSITE" id="PS50030">
    <property type="entry name" value="UBA"/>
    <property type="match status" value="1"/>
</dbReference>
<dbReference type="PANTHER" id="PTHR10677:SF3">
    <property type="entry name" value="FI07626P-RELATED"/>
    <property type="match status" value="1"/>
</dbReference>
<reference evidence="4" key="1">
    <citation type="submission" date="2016-10" db="EMBL/GenBank/DDBJ databases">
        <authorList>
            <person name="Benchimol M."/>
            <person name="Almeida L.G."/>
            <person name="Vasconcelos A.T."/>
            <person name="Perreira-Neves A."/>
            <person name="Rosa I.A."/>
            <person name="Tasca T."/>
            <person name="Bogo M.R."/>
            <person name="de Souza W."/>
        </authorList>
    </citation>
    <scope>NUCLEOTIDE SEQUENCE [LARGE SCALE GENOMIC DNA]</scope>
    <source>
        <strain evidence="4">K</strain>
    </source>
</reference>
<dbReference type="CDD" id="cd17039">
    <property type="entry name" value="Ubl_ubiquitin_like"/>
    <property type="match status" value="1"/>
</dbReference>
<dbReference type="SUPFAM" id="SSF46934">
    <property type="entry name" value="UBA-like"/>
    <property type="match status" value="1"/>
</dbReference>
<dbReference type="Gene3D" id="1.10.8.10">
    <property type="entry name" value="DNA helicase RuvA subunit, C-terminal domain"/>
    <property type="match status" value="1"/>
</dbReference>